<dbReference type="PANTHER" id="PTHR12558">
    <property type="entry name" value="CELL DIVISION CYCLE 16,23,27"/>
    <property type="match status" value="1"/>
</dbReference>
<comment type="caution">
    <text evidence="1">The sequence shown here is derived from an EMBL/GenBank/DDBJ whole genome shotgun (WGS) entry which is preliminary data.</text>
</comment>
<dbReference type="Gene3D" id="1.25.40.10">
    <property type="entry name" value="Tetratricopeptide repeat domain"/>
    <property type="match status" value="1"/>
</dbReference>
<organism evidence="1">
    <name type="scientific">bioreactor metagenome</name>
    <dbReference type="NCBI Taxonomy" id="1076179"/>
    <lineage>
        <taxon>unclassified sequences</taxon>
        <taxon>metagenomes</taxon>
        <taxon>ecological metagenomes</taxon>
    </lineage>
</organism>
<name>A0A644ZL35_9ZZZZ</name>
<gene>
    <name evidence="1" type="ORF">SDC9_87235</name>
</gene>
<dbReference type="PANTHER" id="PTHR12558:SF13">
    <property type="entry name" value="CELL DIVISION CYCLE PROTEIN 27 HOMOLOG"/>
    <property type="match status" value="1"/>
</dbReference>
<protein>
    <recommendedName>
        <fullName evidence="2">Lipopolysaccharide assembly protein B</fullName>
    </recommendedName>
</protein>
<proteinExistence type="predicted"/>
<dbReference type="InterPro" id="IPR019734">
    <property type="entry name" value="TPR_rpt"/>
</dbReference>
<dbReference type="SUPFAM" id="SSF48452">
    <property type="entry name" value="TPR-like"/>
    <property type="match status" value="1"/>
</dbReference>
<reference evidence="1" key="1">
    <citation type="submission" date="2019-08" db="EMBL/GenBank/DDBJ databases">
        <authorList>
            <person name="Kucharzyk K."/>
            <person name="Murdoch R.W."/>
            <person name="Higgins S."/>
            <person name="Loffler F."/>
        </authorList>
    </citation>
    <scope>NUCLEOTIDE SEQUENCE</scope>
</reference>
<dbReference type="AlphaFoldDB" id="A0A644ZL35"/>
<accession>A0A644ZL35</accession>
<dbReference type="PROSITE" id="PS50005">
    <property type="entry name" value="TPR"/>
    <property type="match status" value="1"/>
</dbReference>
<dbReference type="EMBL" id="VSSQ01009056">
    <property type="protein sequence ID" value="MPM40591.1"/>
    <property type="molecule type" value="Genomic_DNA"/>
</dbReference>
<dbReference type="Pfam" id="PF13181">
    <property type="entry name" value="TPR_8"/>
    <property type="match status" value="1"/>
</dbReference>
<evidence type="ECO:0000313" key="1">
    <source>
        <dbReference type="EMBL" id="MPM40591.1"/>
    </source>
</evidence>
<evidence type="ECO:0008006" key="2">
    <source>
        <dbReference type="Google" id="ProtNLM"/>
    </source>
</evidence>
<dbReference type="InterPro" id="IPR011990">
    <property type="entry name" value="TPR-like_helical_dom_sf"/>
</dbReference>
<sequence length="238" mass="26724">MEFVTLLNLTNQPEEALKLIENRRFHPWEGGEGRVIAQYIASLVQLAKEKIQQKTFAEAAELLQRATVYPENLGEGKLAGAKENDIYYWLGVSYAGLGQTERANECFKKAEHGDEEPAGMMYYNDQPPEMVFYKGLALRALGRESDAARCFGKLVAYGQAHENDAVKIDYFAVSLPDLMVFDEDLNARNCAHCRFMTALGLLGGGEVEQARALLEGVLRENPNHLSVKTHLELLEWKL</sequence>